<keyword evidence="4" id="KW-1185">Reference proteome</keyword>
<accession>A0A4U5N636</accession>
<evidence type="ECO:0000256" key="2">
    <source>
        <dbReference type="SAM" id="Phobius"/>
    </source>
</evidence>
<dbReference type="OrthoDB" id="5867073at2759"/>
<dbReference type="AlphaFoldDB" id="A0A4U5N636"/>
<organism evidence="3 4">
    <name type="scientific">Steinernema carpocapsae</name>
    <name type="common">Entomopathogenic nematode</name>
    <dbReference type="NCBI Taxonomy" id="34508"/>
    <lineage>
        <taxon>Eukaryota</taxon>
        <taxon>Metazoa</taxon>
        <taxon>Ecdysozoa</taxon>
        <taxon>Nematoda</taxon>
        <taxon>Chromadorea</taxon>
        <taxon>Rhabditida</taxon>
        <taxon>Tylenchina</taxon>
        <taxon>Panagrolaimomorpha</taxon>
        <taxon>Strongyloidoidea</taxon>
        <taxon>Steinernematidae</taxon>
        <taxon>Steinernema</taxon>
    </lineage>
</organism>
<dbReference type="Proteomes" id="UP000298663">
    <property type="component" value="Unassembled WGS sequence"/>
</dbReference>
<evidence type="ECO:0000256" key="1">
    <source>
        <dbReference type="SAM" id="MobiDB-lite"/>
    </source>
</evidence>
<evidence type="ECO:0000313" key="4">
    <source>
        <dbReference type="Proteomes" id="UP000298663"/>
    </source>
</evidence>
<proteinExistence type="predicted"/>
<gene>
    <name evidence="3" type="ORF">L596_018851</name>
</gene>
<sequence length="184" mass="20513">MSFGLQTDLDGAETGHFSYSSVSSSSRMVATCANQILVFPKYASYVTAAIIVLICTLIPLGFFIKRHLWRKKNFYGVEDKMDVGDVEDEVELIGHYDDEVKIVQPAVESNRGAAKMGTPARTPLRIMRKRRLLSKPSTLKSAEILPPQKNSPHVLSTTQSSWMNSETTQLTRADSLPMSYIKLV</sequence>
<protein>
    <submittedName>
        <fullName evidence="3">Uncharacterized protein</fullName>
    </submittedName>
</protein>
<name>A0A4U5N636_STECR</name>
<dbReference type="EMBL" id="AZBU02000005">
    <property type="protein sequence ID" value="TKR77968.1"/>
    <property type="molecule type" value="Genomic_DNA"/>
</dbReference>
<reference evidence="3 4" key="2">
    <citation type="journal article" date="2019" name="G3 (Bethesda)">
        <title>Hybrid Assembly of the Genome of the Entomopathogenic Nematode Steinernema carpocapsae Identifies the X-Chromosome.</title>
        <authorList>
            <person name="Serra L."/>
            <person name="Macchietto M."/>
            <person name="Macias-Munoz A."/>
            <person name="McGill C.J."/>
            <person name="Rodriguez I.M."/>
            <person name="Rodriguez B."/>
            <person name="Murad R."/>
            <person name="Mortazavi A."/>
        </authorList>
    </citation>
    <scope>NUCLEOTIDE SEQUENCE [LARGE SCALE GENOMIC DNA]</scope>
    <source>
        <strain evidence="3 4">ALL</strain>
    </source>
</reference>
<keyword evidence="2" id="KW-1133">Transmembrane helix</keyword>
<keyword evidence="2" id="KW-0812">Transmembrane</keyword>
<keyword evidence="2" id="KW-0472">Membrane</keyword>
<feature type="region of interest" description="Disordered" evidence="1">
    <location>
        <begin position="143"/>
        <end position="166"/>
    </location>
</feature>
<reference evidence="3 4" key="1">
    <citation type="journal article" date="2015" name="Genome Biol.">
        <title>Comparative genomics of Steinernema reveals deeply conserved gene regulatory networks.</title>
        <authorList>
            <person name="Dillman A.R."/>
            <person name="Macchietto M."/>
            <person name="Porter C.F."/>
            <person name="Rogers A."/>
            <person name="Williams B."/>
            <person name="Antoshechkin I."/>
            <person name="Lee M.M."/>
            <person name="Goodwin Z."/>
            <person name="Lu X."/>
            <person name="Lewis E.E."/>
            <person name="Goodrich-Blair H."/>
            <person name="Stock S.P."/>
            <person name="Adams B.J."/>
            <person name="Sternberg P.W."/>
            <person name="Mortazavi A."/>
        </authorList>
    </citation>
    <scope>NUCLEOTIDE SEQUENCE [LARGE SCALE GENOMIC DNA]</scope>
    <source>
        <strain evidence="3 4">ALL</strain>
    </source>
</reference>
<comment type="caution">
    <text evidence="3">The sequence shown here is derived from an EMBL/GenBank/DDBJ whole genome shotgun (WGS) entry which is preliminary data.</text>
</comment>
<evidence type="ECO:0000313" key="3">
    <source>
        <dbReference type="EMBL" id="TKR77968.1"/>
    </source>
</evidence>
<feature type="compositionally biased region" description="Polar residues" evidence="1">
    <location>
        <begin position="148"/>
        <end position="166"/>
    </location>
</feature>
<feature type="transmembrane region" description="Helical" evidence="2">
    <location>
        <begin position="42"/>
        <end position="64"/>
    </location>
</feature>